<evidence type="ECO:0000313" key="1">
    <source>
        <dbReference type="EMBL" id="MXS51372.1"/>
    </source>
</evidence>
<gene>
    <name evidence="2" type="ORF">DAI13_08045</name>
    <name evidence="3" type="ORF">EU507_02340</name>
    <name evidence="4" type="ORF">EY666_10450</name>
    <name evidence="1" type="ORF">GTI81_01310</name>
</gene>
<organism evidence="4 7">
    <name type="scientific">Enterococcus faecalis</name>
    <name type="common">Streptococcus faecalis</name>
    <dbReference type="NCBI Taxonomy" id="1351"/>
    <lineage>
        <taxon>Bacteria</taxon>
        <taxon>Bacillati</taxon>
        <taxon>Bacillota</taxon>
        <taxon>Bacilli</taxon>
        <taxon>Lactobacillales</taxon>
        <taxon>Enterococcaceae</taxon>
        <taxon>Enterococcus</taxon>
    </lineage>
</organism>
<evidence type="ECO:0000313" key="3">
    <source>
        <dbReference type="EMBL" id="RYU36110.1"/>
    </source>
</evidence>
<protein>
    <submittedName>
        <fullName evidence="4">Methionine ABC transporter ATP-binding protein</fullName>
    </submittedName>
</protein>
<dbReference type="EMBL" id="WVTJ01000001">
    <property type="protein sequence ID" value="MXS51372.1"/>
    <property type="molecule type" value="Genomic_DNA"/>
</dbReference>
<evidence type="ECO:0000313" key="4">
    <source>
        <dbReference type="EMBL" id="TKK84324.1"/>
    </source>
</evidence>
<evidence type="ECO:0000313" key="5">
    <source>
        <dbReference type="Proteomes" id="UP000244140"/>
    </source>
</evidence>
<dbReference type="Proteomes" id="UP000429730">
    <property type="component" value="Unassembled WGS sequence"/>
</dbReference>
<keyword evidence="4" id="KW-0547">Nucleotide-binding</keyword>
<dbReference type="GO" id="GO:0005524">
    <property type="term" value="F:ATP binding"/>
    <property type="evidence" value="ECO:0007669"/>
    <property type="project" value="UniProtKB-KW"/>
</dbReference>
<name>A0A246MS81_ENTFL</name>
<evidence type="ECO:0000313" key="6">
    <source>
        <dbReference type="Proteomes" id="UP000292223"/>
    </source>
</evidence>
<dbReference type="EMBL" id="SEWT01000001">
    <property type="protein sequence ID" value="RYU36110.1"/>
    <property type="molecule type" value="Genomic_DNA"/>
</dbReference>
<keyword evidence="4" id="KW-0067">ATP-binding</keyword>
<sequence length="34" mass="4108">MIKQRKFLVESFSVFLYRNLNKGKNDEVPNESEF</sequence>
<reference evidence="1 8" key="4">
    <citation type="submission" date="2019-04" db="EMBL/GenBank/DDBJ databases">
        <title>Step-wise assembly of the neonatal virome modulated by breast feeding.</title>
        <authorList>
            <person name="Liang G."/>
            <person name="Bushman F."/>
        </authorList>
    </citation>
    <scope>NUCLEOTIDE SEQUENCE [LARGE SCALE GENOMIC DNA]</scope>
    <source>
        <strain evidence="1 8">E3754</strain>
    </source>
</reference>
<proteinExistence type="predicted"/>
<reference evidence="2 5" key="1">
    <citation type="submission" date="2018-04" db="EMBL/GenBank/DDBJ databases">
        <authorList>
            <person name="Van Tyne D."/>
        </authorList>
    </citation>
    <scope>NUCLEOTIDE SEQUENCE [LARGE SCALE GENOMIC DNA]</scope>
    <source>
        <strain evidence="2 5">B2535</strain>
    </source>
</reference>
<comment type="caution">
    <text evidence="4">The sequence shown here is derived from an EMBL/GenBank/DDBJ whole genome shotgun (WGS) entry which is preliminary data.</text>
</comment>
<reference evidence="3 6" key="3">
    <citation type="submission" date="2019-02" db="EMBL/GenBank/DDBJ databases">
        <title>From farm to fork: dissemination of Tn554::fexA-optrA in linezolid-resistant Enterococcus faecalis clones from chicken feces and meat in Tunisia.</title>
        <authorList>
            <person name="Tedim A.P."/>
            <person name="Elghaieb H."/>
            <person name="Abbassi M.S."/>
            <person name="Novais C."/>
            <person name="Hassen A."/>
            <person name="Peixe L."/>
            <person name="Freitas A.R."/>
        </authorList>
    </citation>
    <scope>NUCLEOTIDE SEQUENCE [LARGE SCALE GENOMIC DNA]</scope>
    <source>
        <strain evidence="3 6">728T</strain>
    </source>
</reference>
<reference evidence="4 7" key="2">
    <citation type="submission" date="2019-02" db="EMBL/GenBank/DDBJ databases">
        <title>Bacteria dissemination in different level of health care in South Africa: the effectiveness of infections prevention and control.</title>
        <authorList>
            <person name="Shobo C."/>
            <person name="Amoako D.G."/>
            <person name="Allam M."/>
            <person name="Ismail A."/>
            <person name="Bester L.A."/>
            <person name="Essack S.Y."/>
        </authorList>
    </citation>
    <scope>NUCLEOTIDE SEQUENCE [LARGE SCALE GENOMIC DNA]</scope>
    <source>
        <strain evidence="4 7">2SIL2</strain>
    </source>
</reference>
<dbReference type="Proteomes" id="UP000292223">
    <property type="component" value="Unassembled WGS sequence"/>
</dbReference>
<accession>A0A246MS81</accession>
<evidence type="ECO:0000313" key="8">
    <source>
        <dbReference type="Proteomes" id="UP000429730"/>
    </source>
</evidence>
<dbReference type="EMBL" id="PZZH01000001">
    <property type="protein sequence ID" value="PTN77702.1"/>
    <property type="molecule type" value="Genomic_DNA"/>
</dbReference>
<evidence type="ECO:0000313" key="7">
    <source>
        <dbReference type="Proteomes" id="UP000305511"/>
    </source>
</evidence>
<dbReference type="Proteomes" id="UP000305511">
    <property type="component" value="Unassembled WGS sequence"/>
</dbReference>
<dbReference type="Proteomes" id="UP000244140">
    <property type="component" value="Unassembled WGS sequence"/>
</dbReference>
<dbReference type="AlphaFoldDB" id="A0A246MS81"/>
<evidence type="ECO:0000313" key="2">
    <source>
        <dbReference type="EMBL" id="PTN77702.1"/>
    </source>
</evidence>
<dbReference type="EMBL" id="SIYF01000242">
    <property type="protein sequence ID" value="TKK84324.1"/>
    <property type="molecule type" value="Genomic_DNA"/>
</dbReference>